<feature type="transmembrane region" description="Helical" evidence="1">
    <location>
        <begin position="229"/>
        <end position="254"/>
    </location>
</feature>
<evidence type="ECO:0008006" key="4">
    <source>
        <dbReference type="Google" id="ProtNLM"/>
    </source>
</evidence>
<feature type="transmembrane region" description="Helical" evidence="1">
    <location>
        <begin position="309"/>
        <end position="332"/>
    </location>
</feature>
<evidence type="ECO:0000313" key="3">
    <source>
        <dbReference type="Proteomes" id="UP000785679"/>
    </source>
</evidence>
<keyword evidence="1" id="KW-0472">Membrane</keyword>
<reference evidence="2" key="1">
    <citation type="submission" date="2019-06" db="EMBL/GenBank/DDBJ databases">
        <authorList>
            <person name="Zheng W."/>
        </authorList>
    </citation>
    <scope>NUCLEOTIDE SEQUENCE</scope>
    <source>
        <strain evidence="2">QDHG01</strain>
    </source>
</reference>
<feature type="transmembrane region" description="Helical" evidence="1">
    <location>
        <begin position="128"/>
        <end position="148"/>
    </location>
</feature>
<accession>A0A8J8P6D2</accession>
<keyword evidence="1" id="KW-1133">Transmembrane helix</keyword>
<dbReference type="PANTHER" id="PTHR11319:SF35">
    <property type="entry name" value="OUTER MEMBRANE PROTEIN PMPC-RELATED"/>
    <property type="match status" value="1"/>
</dbReference>
<organism evidence="2 3">
    <name type="scientific">Halteria grandinella</name>
    <dbReference type="NCBI Taxonomy" id="5974"/>
    <lineage>
        <taxon>Eukaryota</taxon>
        <taxon>Sar</taxon>
        <taxon>Alveolata</taxon>
        <taxon>Ciliophora</taxon>
        <taxon>Intramacronucleata</taxon>
        <taxon>Spirotrichea</taxon>
        <taxon>Stichotrichia</taxon>
        <taxon>Sporadotrichida</taxon>
        <taxon>Halteriidae</taxon>
        <taxon>Halteria</taxon>
    </lineage>
</organism>
<sequence length="379" mass="43561">MLTLTVQSCLLGYKLLSNGKCQQCAKGTYLFYTQTEPLSCKDCQSQFSECPGGSLVYPLPGYWRSSNPSEKFYQCIFQKACLGRNNMTDSFTGVCAEGYQGILCSDCALNFSKNPSLSRCSKCPKQNINILILTCLFTAFIVLIVILVNSNRVNSKNEKNYLPVFFRILVNHLQILYLTASFELEWPEELLNFYKSIQPISDAQSQIFSIDCFLTQGALSNYFNNYRPIVIKSILVMIFPIAIIILSMGSQIIWTKYFQKKTNHRIIQAVGDDEESIIEHQMDQQEKKYDIDSQQTAIQSSREDENINFISTLIVILFLIHPTITRQMFALFKQDFDVIFQLYVVVKKLMVFQGYILILRQFAMRITIFSYCSGLHFLP</sequence>
<dbReference type="OrthoDB" id="10035969at2759"/>
<dbReference type="PANTHER" id="PTHR11319">
    <property type="entry name" value="G PROTEIN-COUPLED RECEPTOR-RELATED"/>
    <property type="match status" value="1"/>
</dbReference>
<feature type="transmembrane region" description="Helical" evidence="1">
    <location>
        <begin position="338"/>
        <end position="358"/>
    </location>
</feature>
<evidence type="ECO:0000256" key="1">
    <source>
        <dbReference type="SAM" id="Phobius"/>
    </source>
</evidence>
<dbReference type="Proteomes" id="UP000785679">
    <property type="component" value="Unassembled WGS sequence"/>
</dbReference>
<protein>
    <recommendedName>
        <fullName evidence="4">Transmembrane protein</fullName>
    </recommendedName>
</protein>
<name>A0A8J8P6D2_HALGN</name>
<dbReference type="EMBL" id="RRYP01000085">
    <property type="protein sequence ID" value="TNV88043.1"/>
    <property type="molecule type" value="Genomic_DNA"/>
</dbReference>
<dbReference type="AlphaFoldDB" id="A0A8J8P6D2"/>
<evidence type="ECO:0000313" key="2">
    <source>
        <dbReference type="EMBL" id="TNV88043.1"/>
    </source>
</evidence>
<proteinExistence type="predicted"/>
<keyword evidence="1" id="KW-0812">Transmembrane</keyword>
<comment type="caution">
    <text evidence="2">The sequence shown here is derived from an EMBL/GenBank/DDBJ whole genome shotgun (WGS) entry which is preliminary data.</text>
</comment>
<gene>
    <name evidence="2" type="ORF">FGO68_gene7468</name>
</gene>
<keyword evidence="3" id="KW-1185">Reference proteome</keyword>